<evidence type="ECO:0008006" key="4">
    <source>
        <dbReference type="Google" id="ProtNLM"/>
    </source>
</evidence>
<dbReference type="AlphaFoldDB" id="A0A6F8XWP8"/>
<dbReference type="KEGG" id="pfla:Pflav_046650"/>
<accession>A0A6F8XWP8</accession>
<dbReference type="Pfam" id="PF13620">
    <property type="entry name" value="CarboxypepD_reg"/>
    <property type="match status" value="1"/>
</dbReference>
<dbReference type="InterPro" id="IPR013784">
    <property type="entry name" value="Carb-bd-like_fold"/>
</dbReference>
<name>A0A6F8XWP8_9ACTN</name>
<proteinExistence type="predicted"/>
<feature type="region of interest" description="Disordered" evidence="1">
    <location>
        <begin position="409"/>
        <end position="435"/>
    </location>
</feature>
<evidence type="ECO:0000313" key="2">
    <source>
        <dbReference type="EMBL" id="BCB78255.1"/>
    </source>
</evidence>
<dbReference type="Gene3D" id="2.60.40.1120">
    <property type="entry name" value="Carboxypeptidase-like, regulatory domain"/>
    <property type="match status" value="1"/>
</dbReference>
<dbReference type="SUPFAM" id="SSF49452">
    <property type="entry name" value="Starch-binding domain-like"/>
    <property type="match status" value="1"/>
</dbReference>
<organism evidence="2 3">
    <name type="scientific">Phytohabitans flavus</name>
    <dbReference type="NCBI Taxonomy" id="1076124"/>
    <lineage>
        <taxon>Bacteria</taxon>
        <taxon>Bacillati</taxon>
        <taxon>Actinomycetota</taxon>
        <taxon>Actinomycetes</taxon>
        <taxon>Micromonosporales</taxon>
        <taxon>Micromonosporaceae</taxon>
    </lineage>
</organism>
<sequence>MAVTGKAARQATVTIAGGVVPVTTFADESGAFSTEVVLRPGVRNTLKVSAWSGTRRVSTEVKVRQHLSQATGRVTGRVLDAVANTPVGGATVAYGKRSAVTDADGRYTLTGVPEGRIAIGGRLRGYLGGLTVSTVDGGEAVAPDLLLQRLAAPVRVGPNGGDFSGPGWRVQIPRGALRRNVDLHLTQLAFTGGKDGFGAPIVDLSPDGLHFSRPITVTLDPRVLGLRADDAQVTGLNPDTLTSTTIKTKTVGGKLVLSLTELDGLELRIAPGPWNMWGGMDAYCTPFASASEADSAVSYLRKVLLPFLDQFMGASSRRLWSMYLDGGPDSTSRETVSDAQAMKQFAESPFTRNAARTVVDQVVIALGTERPALSAPQTPTALQLEQFPDSANPIGHDVDINFSDPFNVPGTSPVAWGTSPSARPGSRTFATSPDR</sequence>
<keyword evidence="3" id="KW-1185">Reference proteome</keyword>
<reference evidence="2 3" key="1">
    <citation type="submission" date="2020-03" db="EMBL/GenBank/DDBJ databases">
        <title>Whole genome shotgun sequence of Phytohabitans flavus NBRC 107702.</title>
        <authorList>
            <person name="Komaki H."/>
            <person name="Tamura T."/>
        </authorList>
    </citation>
    <scope>NUCLEOTIDE SEQUENCE [LARGE SCALE GENOMIC DNA]</scope>
    <source>
        <strain evidence="2 3">NBRC 107702</strain>
    </source>
</reference>
<evidence type="ECO:0000256" key="1">
    <source>
        <dbReference type="SAM" id="MobiDB-lite"/>
    </source>
</evidence>
<reference evidence="2 3" key="2">
    <citation type="submission" date="2020-03" db="EMBL/GenBank/DDBJ databases">
        <authorList>
            <person name="Ichikawa N."/>
            <person name="Kimura A."/>
            <person name="Kitahashi Y."/>
            <person name="Uohara A."/>
        </authorList>
    </citation>
    <scope>NUCLEOTIDE SEQUENCE [LARGE SCALE GENOMIC DNA]</scope>
    <source>
        <strain evidence="2 3">NBRC 107702</strain>
    </source>
</reference>
<evidence type="ECO:0000313" key="3">
    <source>
        <dbReference type="Proteomes" id="UP000502508"/>
    </source>
</evidence>
<dbReference type="GO" id="GO:0030246">
    <property type="term" value="F:carbohydrate binding"/>
    <property type="evidence" value="ECO:0007669"/>
    <property type="project" value="InterPro"/>
</dbReference>
<dbReference type="Proteomes" id="UP000502508">
    <property type="component" value="Chromosome"/>
</dbReference>
<dbReference type="EMBL" id="AP022870">
    <property type="protein sequence ID" value="BCB78255.1"/>
    <property type="molecule type" value="Genomic_DNA"/>
</dbReference>
<gene>
    <name evidence="2" type="ORF">Pflav_046650</name>
</gene>
<protein>
    <recommendedName>
        <fullName evidence="4">Carboxypeptidase regulatory-like domain-containing protein</fullName>
    </recommendedName>
</protein>